<dbReference type="SUPFAM" id="SSF49785">
    <property type="entry name" value="Galactose-binding domain-like"/>
    <property type="match status" value="1"/>
</dbReference>
<evidence type="ECO:0000256" key="3">
    <source>
        <dbReference type="ARBA" id="ARBA00016205"/>
    </source>
</evidence>
<evidence type="ECO:0000256" key="4">
    <source>
        <dbReference type="ARBA" id="ARBA00022801"/>
    </source>
</evidence>
<dbReference type="RefSeq" id="WP_004629247.1">
    <property type="nucleotide sequence ID" value="NZ_AORV01000060.1"/>
</dbReference>
<dbReference type="InterPro" id="IPR013783">
    <property type="entry name" value="Ig-like_fold"/>
</dbReference>
<evidence type="ECO:0000313" key="9">
    <source>
        <dbReference type="EMBL" id="EMS70125.1"/>
    </source>
</evidence>
<dbReference type="PRINTS" id="PR00132">
    <property type="entry name" value="GLHYDRLASE2"/>
</dbReference>
<feature type="domain" description="Glycosyl hydrolases family 2 sugar binding" evidence="8">
    <location>
        <begin position="6"/>
        <end position="153"/>
    </location>
</feature>
<keyword evidence="10" id="KW-1185">Reference proteome</keyword>
<keyword evidence="5 9" id="KW-0326">Glycosidase</keyword>
<protein>
    <recommendedName>
        <fullName evidence="3">Beta-glucuronidase</fullName>
        <ecNumber evidence="2">3.2.1.31</ecNumber>
    </recommendedName>
</protein>
<evidence type="ECO:0000259" key="8">
    <source>
        <dbReference type="Pfam" id="PF02837"/>
    </source>
</evidence>
<comment type="caution">
    <text evidence="9">The sequence shown here is derived from an EMBL/GenBank/DDBJ whole genome shotgun (WGS) entry which is preliminary data.</text>
</comment>
<gene>
    <name evidence="9" type="ORF">CTER_4258</name>
</gene>
<dbReference type="InterPro" id="IPR036156">
    <property type="entry name" value="Beta-gal/glucu_dom_sf"/>
</dbReference>
<dbReference type="GO" id="GO:0030246">
    <property type="term" value="F:carbohydrate binding"/>
    <property type="evidence" value="ECO:0007669"/>
    <property type="project" value="TreeGrafter"/>
</dbReference>
<dbReference type="EC" id="3.2.1.31" evidence="2"/>
<evidence type="ECO:0000313" key="10">
    <source>
        <dbReference type="Proteomes" id="UP000014155"/>
    </source>
</evidence>
<dbReference type="AlphaFoldDB" id="S0FG07"/>
<evidence type="ECO:0000259" key="6">
    <source>
        <dbReference type="Pfam" id="PF00703"/>
    </source>
</evidence>
<dbReference type="Gene3D" id="2.60.40.10">
    <property type="entry name" value="Immunoglobulins"/>
    <property type="match status" value="1"/>
</dbReference>
<dbReference type="GO" id="GO:0019391">
    <property type="term" value="P:glucuronoside catabolic process"/>
    <property type="evidence" value="ECO:0007669"/>
    <property type="project" value="TreeGrafter"/>
</dbReference>
<dbReference type="InterPro" id="IPR017853">
    <property type="entry name" value="GH"/>
</dbReference>
<reference evidence="9 10" key="1">
    <citation type="journal article" date="2013" name="Genome Announc.">
        <title>Draft Genome Sequence of the Cellulolytic, Mesophilic, Anaerobic Bacterium Clostridium termitidis Strain CT1112 (DSM 5398).</title>
        <authorList>
            <person name="Lal S."/>
            <person name="Ramachandran U."/>
            <person name="Zhang X."/>
            <person name="Munir R."/>
            <person name="Sparling R."/>
            <person name="Levin D.B."/>
        </authorList>
    </citation>
    <scope>NUCLEOTIDE SEQUENCE [LARGE SCALE GENOMIC DNA]</scope>
    <source>
        <strain evidence="9 10">CT1112</strain>
    </source>
</reference>
<name>S0FG07_RUMCE</name>
<organism evidence="9 10">
    <name type="scientific">Ruminiclostridium cellobioparum subsp. termitidis CT1112</name>
    <dbReference type="NCBI Taxonomy" id="1195236"/>
    <lineage>
        <taxon>Bacteria</taxon>
        <taxon>Bacillati</taxon>
        <taxon>Bacillota</taxon>
        <taxon>Clostridia</taxon>
        <taxon>Eubacteriales</taxon>
        <taxon>Oscillospiraceae</taxon>
        <taxon>Ruminiclostridium</taxon>
    </lineage>
</organism>
<dbReference type="InterPro" id="IPR006102">
    <property type="entry name" value="Ig-like_GH2"/>
</dbReference>
<dbReference type="Gene3D" id="3.20.20.80">
    <property type="entry name" value="Glycosidases"/>
    <property type="match status" value="1"/>
</dbReference>
<evidence type="ECO:0000256" key="1">
    <source>
        <dbReference type="ARBA" id="ARBA00007401"/>
    </source>
</evidence>
<dbReference type="EMBL" id="AORV01000060">
    <property type="protein sequence ID" value="EMS70125.1"/>
    <property type="molecule type" value="Genomic_DNA"/>
</dbReference>
<sequence length="568" mass="66155">MLKEISLNSYWEFKLDRKNEGLGNEWYTAIPDNADNIWVPSCWNESDEELFDYEGVAWYFRKFIFKEIQDVKRYVLFFYGVNYKCDIWLNGKLAGSHTGGFTPFEIDVTESLVINGENLIAVRVDSEINNMTSPPIGVDWFNYGGIYRGVSIIGTGESWLEDVTVVTKMNGEVTLTVDVGNFTDAGDYSVNLTVDDKDRMEAVYNMTEKITCGKKAICLVVENPKLWSPDSPFLYDFKICLKKNDKPMDYWTHRIGIREFSISNRKVLLNGEVIYLRGYSKHEEYPVTGRTFSDDIVRKDYDLCKKGSANFLRLCHYPHHLKEYEIASETGFLVIAEVPNVNFKKEQFQNPELLELANKQMQDTIKYYKNETCIMFWSLFIECKTYEDAAVDFVPKYIKLAKAMDPTRFVVHASDIPTEDRTYEYFDVVGINYWLGWYNGHTVEEGSLLLDRIAARYPEKPVLMTSGGWEGMYGQHSRKARIKWSEESQADYLESLIDLYVSKDYIIGQIVWTFNDFRVSSWLIDGEAKWPSRPMGVNHKGVLDFYRRPKLSYYRLQEAFKKWDGKPV</sequence>
<dbReference type="Pfam" id="PF02837">
    <property type="entry name" value="Glyco_hydro_2_N"/>
    <property type="match status" value="1"/>
</dbReference>
<evidence type="ECO:0000259" key="7">
    <source>
        <dbReference type="Pfam" id="PF02836"/>
    </source>
</evidence>
<dbReference type="InterPro" id="IPR006101">
    <property type="entry name" value="Glyco_hydro_2"/>
</dbReference>
<dbReference type="Pfam" id="PF00703">
    <property type="entry name" value="Glyco_hydro_2"/>
    <property type="match status" value="1"/>
</dbReference>
<dbReference type="InterPro" id="IPR006103">
    <property type="entry name" value="Glyco_hydro_2_cat"/>
</dbReference>
<feature type="domain" description="Glycoside hydrolase family 2 immunoglobulin-like beta-sandwich" evidence="6">
    <location>
        <begin position="161"/>
        <end position="258"/>
    </location>
</feature>
<dbReference type="GO" id="GO:0005975">
    <property type="term" value="P:carbohydrate metabolic process"/>
    <property type="evidence" value="ECO:0007669"/>
    <property type="project" value="InterPro"/>
</dbReference>
<dbReference type="STRING" id="1195236.CTER_4258"/>
<dbReference type="SUPFAM" id="SSF49303">
    <property type="entry name" value="beta-Galactosidase/glucuronidase domain"/>
    <property type="match status" value="1"/>
</dbReference>
<dbReference type="Gene3D" id="2.60.120.260">
    <property type="entry name" value="Galactose-binding domain-like"/>
    <property type="match status" value="1"/>
</dbReference>
<dbReference type="SUPFAM" id="SSF51445">
    <property type="entry name" value="(Trans)glycosidases"/>
    <property type="match status" value="1"/>
</dbReference>
<comment type="similarity">
    <text evidence="1">Belongs to the glycosyl hydrolase 2 family.</text>
</comment>
<dbReference type="PANTHER" id="PTHR10066">
    <property type="entry name" value="BETA-GLUCURONIDASE"/>
    <property type="match status" value="1"/>
</dbReference>
<dbReference type="PANTHER" id="PTHR10066:SF67">
    <property type="entry name" value="BETA-GLUCURONIDASE"/>
    <property type="match status" value="1"/>
</dbReference>
<dbReference type="Pfam" id="PF02836">
    <property type="entry name" value="Glyco_hydro_2_C"/>
    <property type="match status" value="1"/>
</dbReference>
<keyword evidence="4 9" id="KW-0378">Hydrolase</keyword>
<proteinExistence type="inferred from homology"/>
<dbReference type="InterPro" id="IPR006104">
    <property type="entry name" value="Glyco_hydro_2_N"/>
</dbReference>
<dbReference type="eggNOG" id="COG3250">
    <property type="taxonomic scope" value="Bacteria"/>
</dbReference>
<evidence type="ECO:0000256" key="5">
    <source>
        <dbReference type="ARBA" id="ARBA00023295"/>
    </source>
</evidence>
<accession>S0FG07</accession>
<dbReference type="InterPro" id="IPR008979">
    <property type="entry name" value="Galactose-bd-like_sf"/>
</dbReference>
<dbReference type="PATRIC" id="fig|1195236.3.peg.4434"/>
<evidence type="ECO:0000256" key="2">
    <source>
        <dbReference type="ARBA" id="ARBA00012761"/>
    </source>
</evidence>
<dbReference type="Proteomes" id="UP000014155">
    <property type="component" value="Unassembled WGS sequence"/>
</dbReference>
<feature type="domain" description="Glycoside hydrolase family 2 catalytic" evidence="7">
    <location>
        <begin position="261"/>
        <end position="518"/>
    </location>
</feature>
<dbReference type="GO" id="GO:0004566">
    <property type="term" value="F:beta-glucuronidase activity"/>
    <property type="evidence" value="ECO:0007669"/>
    <property type="project" value="UniProtKB-EC"/>
</dbReference>